<name>A0A7R8W780_9CRUS</name>
<dbReference type="InterPro" id="IPR016137">
    <property type="entry name" value="RGS"/>
</dbReference>
<dbReference type="SUPFAM" id="SSF48097">
    <property type="entry name" value="Regulator of G-protein signaling, RGS"/>
    <property type="match status" value="1"/>
</dbReference>
<protein>
    <submittedName>
        <fullName evidence="2">Uncharacterized protein</fullName>
    </submittedName>
</protein>
<feature type="compositionally biased region" description="Basic and acidic residues" evidence="1">
    <location>
        <begin position="60"/>
        <end position="139"/>
    </location>
</feature>
<feature type="region of interest" description="Disordered" evidence="1">
    <location>
        <begin position="60"/>
        <end position="156"/>
    </location>
</feature>
<evidence type="ECO:0000313" key="2">
    <source>
        <dbReference type="EMBL" id="CAD7223874.1"/>
    </source>
</evidence>
<dbReference type="Gene3D" id="1.10.167.10">
    <property type="entry name" value="Regulator of G-protein Signalling 4, domain 2"/>
    <property type="match status" value="1"/>
</dbReference>
<organism evidence="2">
    <name type="scientific">Cyprideis torosa</name>
    <dbReference type="NCBI Taxonomy" id="163714"/>
    <lineage>
        <taxon>Eukaryota</taxon>
        <taxon>Metazoa</taxon>
        <taxon>Ecdysozoa</taxon>
        <taxon>Arthropoda</taxon>
        <taxon>Crustacea</taxon>
        <taxon>Oligostraca</taxon>
        <taxon>Ostracoda</taxon>
        <taxon>Podocopa</taxon>
        <taxon>Podocopida</taxon>
        <taxon>Cytherocopina</taxon>
        <taxon>Cytheroidea</taxon>
        <taxon>Cytherideidae</taxon>
        <taxon>Cyprideis</taxon>
    </lineage>
</organism>
<gene>
    <name evidence="2" type="ORF">CTOB1V02_LOCUS1849</name>
</gene>
<dbReference type="InterPro" id="IPR036305">
    <property type="entry name" value="RGS_sf"/>
</dbReference>
<sequence>MARREEVGGQTGAGELPYGRGAGARRDSETSQHDGACLAWLWAKCGMCFRAVNQEERGGAVNHEERGGAVNQEERGGAVNHEERGGAVNQEERGGAVNQEERGGAVNQEERGGAVNQKERGGAVNQEERGGAVNQEERGGAVNQEQNTPPSPGTMARWQVATDCLRSEGGRRMLRGFSKALRRRHIVDCWEHMEQYRQEPNRQRRAEIAEKIIERFLGERADEAVEFEGRLRIPILEGRDGADPKLMDNALHWLENDLDKQVFQNFRQQSRKKLLEYGGFSS</sequence>
<dbReference type="PROSITE" id="PS50132">
    <property type="entry name" value="RGS"/>
    <property type="match status" value="1"/>
</dbReference>
<dbReference type="Pfam" id="PF00615">
    <property type="entry name" value="RGS"/>
    <property type="match status" value="1"/>
</dbReference>
<dbReference type="InterPro" id="IPR044926">
    <property type="entry name" value="RGS_subdomain_2"/>
</dbReference>
<dbReference type="OrthoDB" id="6162929at2759"/>
<evidence type="ECO:0000256" key="1">
    <source>
        <dbReference type="SAM" id="MobiDB-lite"/>
    </source>
</evidence>
<dbReference type="AlphaFoldDB" id="A0A7R8W780"/>
<accession>A0A7R8W780</accession>
<reference evidence="2" key="1">
    <citation type="submission" date="2020-11" db="EMBL/GenBank/DDBJ databases">
        <authorList>
            <person name="Tran Van P."/>
        </authorList>
    </citation>
    <scope>NUCLEOTIDE SEQUENCE</scope>
</reference>
<dbReference type="EMBL" id="OB660270">
    <property type="protein sequence ID" value="CAD7223874.1"/>
    <property type="molecule type" value="Genomic_DNA"/>
</dbReference>
<proteinExistence type="predicted"/>
<feature type="region of interest" description="Disordered" evidence="1">
    <location>
        <begin position="1"/>
        <end position="32"/>
    </location>
</feature>